<name>A0A0F8ZRD5_9ZZZZ</name>
<gene>
    <name evidence="1" type="ORF">LCGC14_2663220</name>
</gene>
<reference evidence="1" key="1">
    <citation type="journal article" date="2015" name="Nature">
        <title>Complex archaea that bridge the gap between prokaryotes and eukaryotes.</title>
        <authorList>
            <person name="Spang A."/>
            <person name="Saw J.H."/>
            <person name="Jorgensen S.L."/>
            <person name="Zaremba-Niedzwiedzka K."/>
            <person name="Martijn J."/>
            <person name="Lind A.E."/>
            <person name="van Eijk R."/>
            <person name="Schleper C."/>
            <person name="Guy L."/>
            <person name="Ettema T.J."/>
        </authorList>
    </citation>
    <scope>NUCLEOTIDE SEQUENCE</scope>
</reference>
<proteinExistence type="predicted"/>
<dbReference type="EMBL" id="LAZR01046508">
    <property type="protein sequence ID" value="KKK96393.1"/>
    <property type="molecule type" value="Genomic_DNA"/>
</dbReference>
<dbReference type="AlphaFoldDB" id="A0A0F8ZRD5"/>
<comment type="caution">
    <text evidence="1">The sequence shown here is derived from an EMBL/GenBank/DDBJ whole genome shotgun (WGS) entry which is preliminary data.</text>
</comment>
<sequence>MAQPKVSAGALRAASEINHGWVEGIHGMAEIIDRETGVGELLEAARGALQLVDFIFYEAEDGTWIGSNRYPQMSRKLRPKLEQAIRNVKAIAKCEGKK</sequence>
<organism evidence="1">
    <name type="scientific">marine sediment metagenome</name>
    <dbReference type="NCBI Taxonomy" id="412755"/>
    <lineage>
        <taxon>unclassified sequences</taxon>
        <taxon>metagenomes</taxon>
        <taxon>ecological metagenomes</taxon>
    </lineage>
</organism>
<protein>
    <submittedName>
        <fullName evidence="1">Uncharacterized protein</fullName>
    </submittedName>
</protein>
<accession>A0A0F8ZRD5</accession>
<evidence type="ECO:0000313" key="1">
    <source>
        <dbReference type="EMBL" id="KKK96393.1"/>
    </source>
</evidence>